<dbReference type="Proteomes" id="UP001066276">
    <property type="component" value="Chromosome 11"/>
</dbReference>
<proteinExistence type="predicted"/>
<reference evidence="2" key="1">
    <citation type="journal article" date="2022" name="bioRxiv">
        <title>Sequencing and chromosome-scale assembly of the giantPleurodeles waltlgenome.</title>
        <authorList>
            <person name="Brown T."/>
            <person name="Elewa A."/>
            <person name="Iarovenko S."/>
            <person name="Subramanian E."/>
            <person name="Araus A.J."/>
            <person name="Petzold A."/>
            <person name="Susuki M."/>
            <person name="Suzuki K.-i.T."/>
            <person name="Hayashi T."/>
            <person name="Toyoda A."/>
            <person name="Oliveira C."/>
            <person name="Osipova E."/>
            <person name="Leigh N.D."/>
            <person name="Simon A."/>
            <person name="Yun M.H."/>
        </authorList>
    </citation>
    <scope>NUCLEOTIDE SEQUENCE</scope>
    <source>
        <strain evidence="2">20211129_DDA</strain>
        <tissue evidence="2">Liver</tissue>
    </source>
</reference>
<feature type="signal peptide" evidence="1">
    <location>
        <begin position="1"/>
        <end position="25"/>
    </location>
</feature>
<evidence type="ECO:0000313" key="2">
    <source>
        <dbReference type="EMBL" id="KAJ1093242.1"/>
    </source>
</evidence>
<gene>
    <name evidence="2" type="ORF">NDU88_006347</name>
</gene>
<comment type="caution">
    <text evidence="2">The sequence shown here is derived from an EMBL/GenBank/DDBJ whole genome shotgun (WGS) entry which is preliminary data.</text>
</comment>
<name>A0AAV7LSB1_PLEWA</name>
<evidence type="ECO:0000313" key="3">
    <source>
        <dbReference type="Proteomes" id="UP001066276"/>
    </source>
</evidence>
<dbReference type="EMBL" id="JANPWB010000015">
    <property type="protein sequence ID" value="KAJ1093242.1"/>
    <property type="molecule type" value="Genomic_DNA"/>
</dbReference>
<protein>
    <recommendedName>
        <fullName evidence="4">Secreted protein</fullName>
    </recommendedName>
</protein>
<sequence>MGFALVKVRLRCEAALLLSSGSVKAAQIPGVCSTGACTTAFTGNIGARTGASARTVDPGQGQSRVCEVESGVTPDRIGRLLCHMTVHNGSVETRGVASKRLIKAESEPPRRL</sequence>
<keyword evidence="3" id="KW-1185">Reference proteome</keyword>
<evidence type="ECO:0008006" key="4">
    <source>
        <dbReference type="Google" id="ProtNLM"/>
    </source>
</evidence>
<feature type="chain" id="PRO_5043753694" description="Secreted protein" evidence="1">
    <location>
        <begin position="26"/>
        <end position="112"/>
    </location>
</feature>
<organism evidence="2 3">
    <name type="scientific">Pleurodeles waltl</name>
    <name type="common">Iberian ribbed newt</name>
    <dbReference type="NCBI Taxonomy" id="8319"/>
    <lineage>
        <taxon>Eukaryota</taxon>
        <taxon>Metazoa</taxon>
        <taxon>Chordata</taxon>
        <taxon>Craniata</taxon>
        <taxon>Vertebrata</taxon>
        <taxon>Euteleostomi</taxon>
        <taxon>Amphibia</taxon>
        <taxon>Batrachia</taxon>
        <taxon>Caudata</taxon>
        <taxon>Salamandroidea</taxon>
        <taxon>Salamandridae</taxon>
        <taxon>Pleurodelinae</taxon>
        <taxon>Pleurodeles</taxon>
    </lineage>
</organism>
<keyword evidence="1" id="KW-0732">Signal</keyword>
<evidence type="ECO:0000256" key="1">
    <source>
        <dbReference type="SAM" id="SignalP"/>
    </source>
</evidence>
<dbReference type="AlphaFoldDB" id="A0AAV7LSB1"/>
<accession>A0AAV7LSB1</accession>